<dbReference type="Proteomes" id="UP000054359">
    <property type="component" value="Unassembled WGS sequence"/>
</dbReference>
<dbReference type="InterPro" id="IPR013783">
    <property type="entry name" value="Ig-like_fold"/>
</dbReference>
<name>A0A087T5A1_STEMI</name>
<dbReference type="SMART" id="SM00060">
    <property type="entry name" value="FN3"/>
    <property type="match status" value="1"/>
</dbReference>
<accession>A0A087T5A1</accession>
<keyword evidence="3" id="KW-1185">Reference proteome</keyword>
<sequence length="84" mass="9061">YQSKDAACTIVVGKDFPLAPTCVKASHITASSALISWLPSNSNFQHVVAVNSVEVKVVKPGCFRHHVTGLSPNTLYRVSVRVKP</sequence>
<feature type="non-terminal residue" evidence="2">
    <location>
        <position position="1"/>
    </location>
</feature>
<gene>
    <name evidence="2" type="ORF">X975_13923</name>
</gene>
<dbReference type="PANTHER" id="PTHR14234">
    <property type="entry name" value="RIM BINDING PROTEIN-RELATED"/>
    <property type="match status" value="1"/>
</dbReference>
<feature type="non-terminal residue" evidence="2">
    <location>
        <position position="84"/>
    </location>
</feature>
<evidence type="ECO:0000313" key="2">
    <source>
        <dbReference type="EMBL" id="KFM60290.1"/>
    </source>
</evidence>
<protein>
    <submittedName>
        <fullName evidence="2">RIMS-binding protein 2</fullName>
    </submittedName>
</protein>
<dbReference type="InterPro" id="IPR040325">
    <property type="entry name" value="RIMBP1/2/3"/>
</dbReference>
<dbReference type="InterPro" id="IPR036116">
    <property type="entry name" value="FN3_sf"/>
</dbReference>
<organism evidence="2 3">
    <name type="scientific">Stegodyphus mimosarum</name>
    <name type="common">African social velvet spider</name>
    <dbReference type="NCBI Taxonomy" id="407821"/>
    <lineage>
        <taxon>Eukaryota</taxon>
        <taxon>Metazoa</taxon>
        <taxon>Ecdysozoa</taxon>
        <taxon>Arthropoda</taxon>
        <taxon>Chelicerata</taxon>
        <taxon>Arachnida</taxon>
        <taxon>Araneae</taxon>
        <taxon>Araneomorphae</taxon>
        <taxon>Entelegynae</taxon>
        <taxon>Eresoidea</taxon>
        <taxon>Eresidae</taxon>
        <taxon>Stegodyphus</taxon>
    </lineage>
</organism>
<dbReference type="CDD" id="cd00063">
    <property type="entry name" value="FN3"/>
    <property type="match status" value="1"/>
</dbReference>
<evidence type="ECO:0000313" key="3">
    <source>
        <dbReference type="Proteomes" id="UP000054359"/>
    </source>
</evidence>
<reference evidence="2 3" key="1">
    <citation type="submission" date="2013-11" db="EMBL/GenBank/DDBJ databases">
        <title>Genome sequencing of Stegodyphus mimosarum.</title>
        <authorList>
            <person name="Bechsgaard J."/>
        </authorList>
    </citation>
    <scope>NUCLEOTIDE SEQUENCE [LARGE SCALE GENOMIC DNA]</scope>
</reference>
<dbReference type="PANTHER" id="PTHR14234:SF19">
    <property type="entry name" value="RIM-BINDING PROTEIN, ISOFORM F"/>
    <property type="match status" value="1"/>
</dbReference>
<evidence type="ECO:0000259" key="1">
    <source>
        <dbReference type="PROSITE" id="PS50853"/>
    </source>
</evidence>
<dbReference type="Gene3D" id="2.60.40.10">
    <property type="entry name" value="Immunoglobulins"/>
    <property type="match status" value="1"/>
</dbReference>
<dbReference type="STRING" id="407821.A0A087T5A1"/>
<dbReference type="GO" id="GO:0045202">
    <property type="term" value="C:synapse"/>
    <property type="evidence" value="ECO:0007669"/>
    <property type="project" value="GOC"/>
</dbReference>
<dbReference type="PROSITE" id="PS50853">
    <property type="entry name" value="FN3"/>
    <property type="match status" value="1"/>
</dbReference>
<dbReference type="AlphaFoldDB" id="A0A087T5A1"/>
<proteinExistence type="predicted"/>
<dbReference type="OrthoDB" id="4158657at2759"/>
<dbReference type="Pfam" id="PF00041">
    <property type="entry name" value="fn3"/>
    <property type="match status" value="1"/>
</dbReference>
<dbReference type="SUPFAM" id="SSF49265">
    <property type="entry name" value="Fibronectin type III"/>
    <property type="match status" value="1"/>
</dbReference>
<dbReference type="GO" id="GO:0007274">
    <property type="term" value="P:neuromuscular synaptic transmission"/>
    <property type="evidence" value="ECO:0007669"/>
    <property type="project" value="TreeGrafter"/>
</dbReference>
<dbReference type="EMBL" id="KK113478">
    <property type="protein sequence ID" value="KFM60290.1"/>
    <property type="molecule type" value="Genomic_DNA"/>
</dbReference>
<dbReference type="InterPro" id="IPR003961">
    <property type="entry name" value="FN3_dom"/>
</dbReference>
<feature type="domain" description="Fibronectin type-III" evidence="1">
    <location>
        <begin position="19"/>
        <end position="84"/>
    </location>
</feature>